<keyword evidence="3" id="KW-1185">Reference proteome</keyword>
<reference evidence="2" key="1">
    <citation type="submission" date="2022-03" db="EMBL/GenBank/DDBJ databases">
        <authorList>
            <person name="Lindestad O."/>
        </authorList>
    </citation>
    <scope>NUCLEOTIDE SEQUENCE</scope>
</reference>
<comment type="caution">
    <text evidence="2">The sequence shown here is derived from an EMBL/GenBank/DDBJ whole genome shotgun (WGS) entry which is preliminary data.</text>
</comment>
<gene>
    <name evidence="2" type="primary">jg7078</name>
    <name evidence="2" type="ORF">PAEG_LOCUS8507</name>
</gene>
<evidence type="ECO:0000313" key="3">
    <source>
        <dbReference type="Proteomes" id="UP000838756"/>
    </source>
</evidence>
<proteinExistence type="predicted"/>
<evidence type="ECO:0000256" key="1">
    <source>
        <dbReference type="SAM" id="MobiDB-lite"/>
    </source>
</evidence>
<dbReference type="OrthoDB" id="7372677at2759"/>
<feature type="region of interest" description="Disordered" evidence="1">
    <location>
        <begin position="1"/>
        <end position="27"/>
    </location>
</feature>
<feature type="compositionally biased region" description="Polar residues" evidence="1">
    <location>
        <begin position="7"/>
        <end position="17"/>
    </location>
</feature>
<dbReference type="EMBL" id="CAKXAJ010024665">
    <property type="protein sequence ID" value="CAH2229007.1"/>
    <property type="molecule type" value="Genomic_DNA"/>
</dbReference>
<name>A0A8S4R1D4_9NEOP</name>
<dbReference type="AlphaFoldDB" id="A0A8S4R1D4"/>
<dbReference type="Proteomes" id="UP000838756">
    <property type="component" value="Unassembled WGS sequence"/>
</dbReference>
<protein>
    <submittedName>
        <fullName evidence="2">Jg7078 protein</fullName>
    </submittedName>
</protein>
<accession>A0A8S4R1D4</accession>
<evidence type="ECO:0000313" key="2">
    <source>
        <dbReference type="EMBL" id="CAH2229007.1"/>
    </source>
</evidence>
<organism evidence="2 3">
    <name type="scientific">Pararge aegeria aegeria</name>
    <dbReference type="NCBI Taxonomy" id="348720"/>
    <lineage>
        <taxon>Eukaryota</taxon>
        <taxon>Metazoa</taxon>
        <taxon>Ecdysozoa</taxon>
        <taxon>Arthropoda</taxon>
        <taxon>Hexapoda</taxon>
        <taxon>Insecta</taxon>
        <taxon>Pterygota</taxon>
        <taxon>Neoptera</taxon>
        <taxon>Endopterygota</taxon>
        <taxon>Lepidoptera</taxon>
        <taxon>Glossata</taxon>
        <taxon>Ditrysia</taxon>
        <taxon>Papilionoidea</taxon>
        <taxon>Nymphalidae</taxon>
        <taxon>Satyrinae</taxon>
        <taxon>Satyrini</taxon>
        <taxon>Parargina</taxon>
        <taxon>Pararge</taxon>
    </lineage>
</organism>
<sequence>MMPAPQESVNNAEQIQDQPPREITQTDHINKKLLTSLFNRMNEGDSLLNKMLEDDNKTEESDEWKD</sequence>